<evidence type="ECO:0000313" key="3">
    <source>
        <dbReference type="Proteomes" id="UP001177023"/>
    </source>
</evidence>
<organism evidence="2 3">
    <name type="scientific">Mesorhabditis spiculigera</name>
    <dbReference type="NCBI Taxonomy" id="96644"/>
    <lineage>
        <taxon>Eukaryota</taxon>
        <taxon>Metazoa</taxon>
        <taxon>Ecdysozoa</taxon>
        <taxon>Nematoda</taxon>
        <taxon>Chromadorea</taxon>
        <taxon>Rhabditida</taxon>
        <taxon>Rhabditina</taxon>
        <taxon>Rhabditomorpha</taxon>
        <taxon>Rhabditoidea</taxon>
        <taxon>Rhabditidae</taxon>
        <taxon>Mesorhabditinae</taxon>
        <taxon>Mesorhabditis</taxon>
    </lineage>
</organism>
<dbReference type="EMBL" id="CATQJA010002663">
    <property type="protein sequence ID" value="CAJ0581774.1"/>
    <property type="molecule type" value="Genomic_DNA"/>
</dbReference>
<keyword evidence="3" id="KW-1185">Reference proteome</keyword>
<accession>A0AA36D8Q6</accession>
<protein>
    <recommendedName>
        <fullName evidence="4">CUE domain-containing protein</fullName>
    </recommendedName>
</protein>
<feature type="compositionally biased region" description="Gly residues" evidence="1">
    <location>
        <begin position="587"/>
        <end position="610"/>
    </location>
</feature>
<name>A0AA36D8Q6_9BILA</name>
<feature type="compositionally biased region" description="Basic and acidic residues" evidence="1">
    <location>
        <begin position="564"/>
        <end position="576"/>
    </location>
</feature>
<proteinExistence type="predicted"/>
<feature type="compositionally biased region" description="Basic residues" evidence="1">
    <location>
        <begin position="611"/>
        <end position="625"/>
    </location>
</feature>
<evidence type="ECO:0000313" key="2">
    <source>
        <dbReference type="EMBL" id="CAJ0581774.1"/>
    </source>
</evidence>
<reference evidence="2" key="1">
    <citation type="submission" date="2023-06" db="EMBL/GenBank/DDBJ databases">
        <authorList>
            <person name="Delattre M."/>
        </authorList>
    </citation>
    <scope>NUCLEOTIDE SEQUENCE</scope>
    <source>
        <strain evidence="2">AF72</strain>
    </source>
</reference>
<gene>
    <name evidence="2" type="ORF">MSPICULIGERA_LOCUS19928</name>
</gene>
<feature type="region of interest" description="Disordered" evidence="1">
    <location>
        <begin position="554"/>
        <end position="625"/>
    </location>
</feature>
<feature type="non-terminal residue" evidence="2">
    <location>
        <position position="625"/>
    </location>
</feature>
<sequence>MTNISSFTFDPVSPSPNWSVASFRKYAEKLREACEWMENALNLPFQNWHAISTSETFVNVLYSLPCPHETAILERLDELQDVKKTVEAAKTCVLAFLCRLLYPWEASNERLQISQSVDKVLNEFPLRHFARALFLLAPEKGTSFDQMFIAMLTKLIAEAVEFKDAIRDTIRYFVKNLRATDQLLGRSAALRPEAVYPLMTLLTEQLFSLRRLIECTKETGMRVEARSFMDCVPSLLDNIFKKLNDELLYNASIHLARNDVQHIFKARHFADKQAVKLYLLGLESLNSAVYGSTLAQHLARDRLIYLIDEEKPLQKLLARDDPQKEPVIEALATIRESQQIKLTQQIDRAGLIEDFGKLTHLLGPEAVAYENICQILPDLPPVFVSLALAHHGYDEEKTLGAILASELPVYLERLRGANIVSHGLPKTYPVIDSSLAEMTWPETSSSRSAVAPGPAGFTEETPKKGLFSLAPVKKADADEVKKEEPEAVNTDSEKIKKLQMALNRLKATTVEDASTSERLVSMSTSKKHFTPGGFKQSQADKSLLRPSYNKYMYETNTDDEEPLDEWRNEPLKKEEVTQTGHHNKYGTPGGEQQGNAGGAQGGHRGGGGHGGHGRGRGRGRPFPRR</sequence>
<evidence type="ECO:0008006" key="4">
    <source>
        <dbReference type="Google" id="ProtNLM"/>
    </source>
</evidence>
<dbReference type="AlphaFoldDB" id="A0AA36D8Q6"/>
<evidence type="ECO:0000256" key="1">
    <source>
        <dbReference type="SAM" id="MobiDB-lite"/>
    </source>
</evidence>
<dbReference type="Proteomes" id="UP001177023">
    <property type="component" value="Unassembled WGS sequence"/>
</dbReference>
<comment type="caution">
    <text evidence="2">The sequence shown here is derived from an EMBL/GenBank/DDBJ whole genome shotgun (WGS) entry which is preliminary data.</text>
</comment>